<feature type="domain" description="G-protein coupled receptors family 3 profile" evidence="10">
    <location>
        <begin position="2043"/>
        <end position="2257"/>
    </location>
</feature>
<feature type="transmembrane region" description="Helical" evidence="8">
    <location>
        <begin position="2234"/>
        <end position="2252"/>
    </location>
</feature>
<dbReference type="Proteomes" id="UP000694941">
    <property type="component" value="Unplaced"/>
</dbReference>
<evidence type="ECO:0000256" key="8">
    <source>
        <dbReference type="SAM" id="Phobius"/>
    </source>
</evidence>
<feature type="chain" id="PRO_5045867463" evidence="9">
    <location>
        <begin position="25"/>
        <end position="2297"/>
    </location>
</feature>
<name>A0ABM1BYS6_LIMPO</name>
<feature type="region of interest" description="Disordered" evidence="7">
    <location>
        <begin position="2269"/>
        <end position="2297"/>
    </location>
</feature>
<evidence type="ECO:0000256" key="2">
    <source>
        <dbReference type="ARBA" id="ARBA00022692"/>
    </source>
</evidence>
<feature type="transmembrane region" description="Helical" evidence="8">
    <location>
        <begin position="2049"/>
        <end position="2070"/>
    </location>
</feature>
<dbReference type="SUPFAM" id="SSF53822">
    <property type="entry name" value="Periplasmic binding protein-like I"/>
    <property type="match status" value="4"/>
</dbReference>
<accession>A0ABM1BYS6</accession>
<keyword evidence="5" id="KW-0675">Receptor</keyword>
<dbReference type="PRINTS" id="PR00248">
    <property type="entry name" value="GPCRMGR"/>
</dbReference>
<feature type="signal peptide" evidence="9">
    <location>
        <begin position="1"/>
        <end position="24"/>
    </location>
</feature>
<keyword evidence="3 8" id="KW-1133">Transmembrane helix</keyword>
<keyword evidence="2 8" id="KW-0812">Transmembrane</keyword>
<feature type="non-terminal residue" evidence="12">
    <location>
        <position position="2297"/>
    </location>
</feature>
<dbReference type="Pfam" id="PF00003">
    <property type="entry name" value="7tm_3"/>
    <property type="match status" value="1"/>
</dbReference>
<evidence type="ECO:0000256" key="1">
    <source>
        <dbReference type="ARBA" id="ARBA00004141"/>
    </source>
</evidence>
<dbReference type="PANTHER" id="PTHR24060">
    <property type="entry name" value="METABOTROPIC GLUTAMATE RECEPTOR"/>
    <property type="match status" value="1"/>
</dbReference>
<keyword evidence="9" id="KW-0732">Signal</keyword>
<feature type="transmembrane region" description="Helical" evidence="8">
    <location>
        <begin position="2014"/>
        <end position="2037"/>
    </location>
</feature>
<keyword evidence="6" id="KW-0325">Glycoprotein</keyword>
<feature type="transmembrane region" description="Helical" evidence="8">
    <location>
        <begin position="2124"/>
        <end position="2147"/>
    </location>
</feature>
<feature type="transmembrane region" description="Helical" evidence="8">
    <location>
        <begin position="2204"/>
        <end position="2222"/>
    </location>
</feature>
<dbReference type="Pfam" id="PF01094">
    <property type="entry name" value="ANF_receptor"/>
    <property type="match status" value="4"/>
</dbReference>
<dbReference type="GeneID" id="106475083"/>
<evidence type="ECO:0000256" key="7">
    <source>
        <dbReference type="SAM" id="MobiDB-lite"/>
    </source>
</evidence>
<dbReference type="CDD" id="cd13953">
    <property type="entry name" value="7tm_classC_mGluR-like"/>
    <property type="match status" value="1"/>
</dbReference>
<protein>
    <submittedName>
        <fullName evidence="12">Uncharacterized protein LOC106475083</fullName>
    </submittedName>
</protein>
<dbReference type="PROSITE" id="PS50259">
    <property type="entry name" value="G_PROTEIN_RECEP_F3_4"/>
    <property type="match status" value="1"/>
</dbReference>
<keyword evidence="11" id="KW-1185">Reference proteome</keyword>
<evidence type="ECO:0000313" key="11">
    <source>
        <dbReference type="Proteomes" id="UP000694941"/>
    </source>
</evidence>
<organism evidence="11 12">
    <name type="scientific">Limulus polyphemus</name>
    <name type="common">Atlantic horseshoe crab</name>
    <dbReference type="NCBI Taxonomy" id="6850"/>
    <lineage>
        <taxon>Eukaryota</taxon>
        <taxon>Metazoa</taxon>
        <taxon>Ecdysozoa</taxon>
        <taxon>Arthropoda</taxon>
        <taxon>Chelicerata</taxon>
        <taxon>Merostomata</taxon>
        <taxon>Xiphosura</taxon>
        <taxon>Limulidae</taxon>
        <taxon>Limulus</taxon>
    </lineage>
</organism>
<evidence type="ECO:0000313" key="12">
    <source>
        <dbReference type="RefSeq" id="XP_013791231.2"/>
    </source>
</evidence>
<sequence length="2297" mass="258571">MILFKSAYLALLFLLFKQWVFVIGQNLTNEECLVSNRYLEVVPDADVTIGVLLNVHQPGKGIYGCGNTTVEGVETYEILRWAVSLLNQHAGVINGQNITDTFIPGIKIGLKIYDTCGHSGAAVAQLTEWFPEIISDSGFCSATSNATSDWIIGLIDMTRLTSLPHVTDSLQDNEIPIIPLEFSATVSPDHLAMTIAEVALDMEWEKIAVLHANDKHSIRATETLGQVATIGKLCISKVESIPSEQNEEGFRSGRKAYRDLLNRVTVELEDKTPVIVIGHGRIIQRFIQAMAEDPQKVARFQWIFSWNPDIESLASLENTLNKKNVFSIAVYPQAVRQLEDYWAKLQDLGSTTMQESRWFLEYIMSNKKCSVMGLDGSQFRNLPVCSNHLLSESPGQVLLRTSRAIPSIHALFTYAHALRKAWEIKCSGRPGACSSFQQMSRREFIQQYLKPLEFTLRANNRSPPEVSGQKFRGSQLGKVDNIHLGLTLYTFDKTLGVEPRQLVFYDSVRAHVVDSHFEYYPSTCSPSGCMHCVKISHGQLEDSKEMPSGFVMIDQKADLMVPILLPIHKPGSSPLECSTAINNDAIHDLEAALWTLDKINSDPRFLQGISLGAVVIDTCGSSLKVAQHLSSFIAENSEQLDIISVLAVVFATSPEEAVTAESILTPLNLTSVSTVDLSTNKKRSSYSLQTAAPAKTKSKAIVEVLMHFGWAFVTVVHSTDYDSLHGLQAFITEAKYASICIDVQLSMEGVGNTEAGLLNKIMRKLVDSRKRGASVVILFLNDHHTSIFFSEFQKAIADGLVTRNDFVWLRNGIGGVDLDILEKFGKGIAGSLVFREAYKEVQEFVTHFRRLSPETNKRNPWFQKYTEERVRCTDPECTGSLRSSRAVKVMQAVLSVASGLARFRNEFCQAERGLCPHLLRQPSLRLILNKYIQHTASARPDEKKSIFMFKDDGVGDVPIEIFNMRRGINQTFNYHQVGTFHNHLTTLVNMVTYGTQGEEISMENTVSECSLDCGRCESLNPSFLVVHSKDHFYLGATFGVHKSSLNALECGELDSFTGIQHVEAFLWALDQVNNDPRILPGVTLGGVVFDTCNNRIKTSQNIFDFFSQSSPVPELSKAGDGSKLLFPGKIMGFLADQRYDVVKPVIDLTIPQQITTLAQELTSSEFNNLNWYNYVLRLSLPNVLIADAMVRILKLFRWNYVSVVYSHRDHQQEDLFQNFKTGAKKNHIQLALTEKVPDIKASWLNVLRRLNSKRDDGARVVVLLLIGDHLKQLFEGLQMITEEEPEKFGHFVWITYENLEVFEKFSKYSVGALSIRQVTDHIPAFQEYFQRLSIRKNSRNIWFREYWEHVFGCRGAACYSGHQSGLKDVPFFQDPGVKNVVSSVFALAHSLEVARVQFCPGKSKGICVQMKESPELRQLILNSTKNAQIVENGKTTRLFTEKNYGTKGLDILNFRQVGSSTHGFVKIGRYTERGGLNMSMNRIRGFDNNGRENSLQKIVSSCLKSDRCGNEIVFRLPTVMKWVSKNNSYVITSVMSVHQPGETFFSCGSLNPKSFQNLVALIFAVKEMNKNIGLILGETQGLIVLDDCGRVERAKEKLFNYLTVESEKRLNKSDTDSKNVIAAVTFDHQVATEVSPILQAKMIPQVSTSVVWSNGTSISTNFIMAIPSPVKLQILAVMALLKKYDWTYVNVITTNDIFGKLAHEQFAETAKNYTICIAETLTMNIDFNIKNLTKEFTVLTSDANVRVTVLLTNSTLATRVMLQVAEEANLIDRYIWVATEGWGSENRLEGVLKNNTLNALVVKLENHDIPEFRHFFTRMTLTKHDPIPDSWFEEFWQHYFRCQLLSSFIIQHQYPDVCTGQESFTEVDFQQDGQVYRTITTIRSIAHALRSVLTKRCRPFSNTSNCEGISRELLASEIRKELEGSKSEAKVPETGSIFGYQVFKVQKNLEGKYFYHLIGLWKNHKLDLSEDFLTSYDTVPTSVCYGNCEKCKDDEDNKDDLIYRGSIYMNFKTVWGIIVTALSLFGISMVIVCALYFLVAFPVVIGTTVLGYIILLGILVLFGVNFAFIFAPTTYTCAVRRFVMGLAYAVIFSGMLMKVMNAWRLMGYRNSRVLNDGSRFNTPTGLLIMVAGLVAIQVILTTAWLVLRPPKVSVYNQVWRCSPSSAFEDEFIISLVYVMLLLALSILFSILTWKCADGNREPRWIMVSCIVTVLVWAAWTVLSPHLSPRYRDVTIIVANLVCATVIMLCLYVRKVYIYSKYTKQTRERGVKTHLQPSRKARSKYGAFQKEGVSSSTY</sequence>
<dbReference type="InterPro" id="IPR001828">
    <property type="entry name" value="ANF_lig-bd_rcpt"/>
</dbReference>
<comment type="subcellular location">
    <subcellularLocation>
        <location evidence="1">Membrane</location>
        <topology evidence="1">Multi-pass membrane protein</topology>
    </subcellularLocation>
</comment>
<keyword evidence="4 8" id="KW-0472">Membrane</keyword>
<reference evidence="12" key="1">
    <citation type="submission" date="2025-08" db="UniProtKB">
        <authorList>
            <consortium name="RefSeq"/>
        </authorList>
    </citation>
    <scope>IDENTIFICATION</scope>
    <source>
        <tissue evidence="12">Muscle</tissue>
    </source>
</reference>
<feature type="transmembrane region" description="Helical" evidence="8">
    <location>
        <begin position="2171"/>
        <end position="2192"/>
    </location>
</feature>
<dbReference type="InterPro" id="IPR028082">
    <property type="entry name" value="Peripla_BP_I"/>
</dbReference>
<evidence type="ECO:0000256" key="5">
    <source>
        <dbReference type="ARBA" id="ARBA00023170"/>
    </source>
</evidence>
<dbReference type="RefSeq" id="XP_013791231.2">
    <property type="nucleotide sequence ID" value="XM_013935777.2"/>
</dbReference>
<gene>
    <name evidence="12" type="primary">LOC106475083</name>
</gene>
<evidence type="ECO:0000259" key="10">
    <source>
        <dbReference type="PROSITE" id="PS50259"/>
    </source>
</evidence>
<evidence type="ECO:0000256" key="9">
    <source>
        <dbReference type="SAM" id="SignalP"/>
    </source>
</evidence>
<proteinExistence type="predicted"/>
<evidence type="ECO:0000256" key="4">
    <source>
        <dbReference type="ARBA" id="ARBA00023136"/>
    </source>
</evidence>
<dbReference type="Gene3D" id="3.40.50.2300">
    <property type="match status" value="8"/>
</dbReference>
<dbReference type="InterPro" id="IPR017978">
    <property type="entry name" value="GPCR_3_C"/>
</dbReference>
<feature type="transmembrane region" description="Helical" evidence="8">
    <location>
        <begin position="2082"/>
        <end position="2103"/>
    </location>
</feature>
<evidence type="ECO:0000256" key="6">
    <source>
        <dbReference type="ARBA" id="ARBA00023180"/>
    </source>
</evidence>
<dbReference type="InterPro" id="IPR050726">
    <property type="entry name" value="mGluR"/>
</dbReference>
<evidence type="ECO:0000256" key="3">
    <source>
        <dbReference type="ARBA" id="ARBA00022989"/>
    </source>
</evidence>
<dbReference type="InterPro" id="IPR000337">
    <property type="entry name" value="GPCR_3"/>
</dbReference>